<dbReference type="PROSITE" id="PS00678">
    <property type="entry name" value="WD_REPEATS_1"/>
    <property type="match status" value="1"/>
</dbReference>
<reference evidence="5" key="1">
    <citation type="submission" date="2019-12" db="EMBL/GenBank/DDBJ databases">
        <title>High-Quality draft genome sequences of three cyanobacteria isolated from the limestone walls of the Old Cathedral of Coimbra.</title>
        <authorList>
            <person name="Tiago I."/>
            <person name="Soares F."/>
            <person name="Portugal A."/>
        </authorList>
    </citation>
    <scope>NUCLEOTIDE SEQUENCE [LARGE SCALE GENOMIC DNA]</scope>
    <source>
        <strain evidence="5">C</strain>
    </source>
</reference>
<dbReference type="PROSITE" id="PS50294">
    <property type="entry name" value="WD_REPEATS_REGION"/>
    <property type="match status" value="1"/>
</dbReference>
<dbReference type="InterPro" id="IPR019775">
    <property type="entry name" value="WD40_repeat_CS"/>
</dbReference>
<dbReference type="InterPro" id="IPR024977">
    <property type="entry name" value="Apc4-like_WD40_dom"/>
</dbReference>
<dbReference type="PANTHER" id="PTHR22847">
    <property type="entry name" value="WD40 REPEAT PROTEIN"/>
    <property type="match status" value="1"/>
</dbReference>
<feature type="repeat" description="WD" evidence="3">
    <location>
        <begin position="350"/>
        <end position="381"/>
    </location>
</feature>
<dbReference type="Pfam" id="PF00400">
    <property type="entry name" value="WD40"/>
    <property type="match status" value="1"/>
</dbReference>
<protein>
    <recommendedName>
        <fullName evidence="4">Anaphase-promoting complex subunit 4-like WD40 domain-containing protein</fullName>
    </recommendedName>
</protein>
<feature type="domain" description="Anaphase-promoting complex subunit 4-like WD40" evidence="4">
    <location>
        <begin position="570"/>
        <end position="634"/>
    </location>
</feature>
<dbReference type="Pfam" id="PF12894">
    <property type="entry name" value="ANAPC4_WD40"/>
    <property type="match status" value="1"/>
</dbReference>
<dbReference type="PANTHER" id="PTHR22847:SF637">
    <property type="entry name" value="WD REPEAT DOMAIN 5B"/>
    <property type="match status" value="1"/>
</dbReference>
<keyword evidence="2" id="KW-0677">Repeat</keyword>
<evidence type="ECO:0000256" key="2">
    <source>
        <dbReference type="ARBA" id="ARBA00022737"/>
    </source>
</evidence>
<dbReference type="AlphaFoldDB" id="A0A8K2AGR9"/>
<feature type="repeat" description="WD" evidence="3">
    <location>
        <begin position="601"/>
        <end position="639"/>
    </location>
</feature>
<evidence type="ECO:0000259" key="4">
    <source>
        <dbReference type="Pfam" id="PF12894"/>
    </source>
</evidence>
<keyword evidence="6" id="KW-1185">Reference proteome</keyword>
<evidence type="ECO:0000313" key="5">
    <source>
        <dbReference type="EMBL" id="NCJ05149.1"/>
    </source>
</evidence>
<dbReference type="SUPFAM" id="SSF69304">
    <property type="entry name" value="Tricorn protease N-terminal domain"/>
    <property type="match status" value="1"/>
</dbReference>
<sequence length="639" mass="70652">MNALHKLALVLGAGVIAIGTGLTLYTQYRFGTAPLTHVFRPIERIATLSAHADEIYSLEFSPDGQSIFTSSLRSGLVDSRRSPDIKAWDVTTGEALAVLSNPIGTENTRLVAFDATTRRLAFAESEPILERWTLSTGQPLPLSLPTELQNHLITQHLISDNGQVVATRRYQPETGEWSVLLWELETGLTLTHISLTGHEKLALNQDGSQLAVATLSTDPDTPAMATVWDVMGGTRYDRELSLINDRSQGQNRSTETDNPTLSQMGFVGETLWFRSSEDTWQQWDLATNTLTKPSNSIDLEIASEPQNRPTVFSPDGQRVALRDAYEIEIREVGSRRLITTFETEESGSLLAFSPDSRILIGSNLDGSLSSWDVTTGIEQSQIPSSTSHFRRQVWLRENALLIVGSQVVTRVWNGESGQLLAQVREPEQLVLNSLNRIRLIPSGPLVTLAERSTSIRLWDVSTATQIMGLESERMHPRAILADSGKLVFSPSHWSANSPIEIWDLETQAKQVILPEENGYIWNLALRDDLLAIVVNGWIELRSASTGDLSTSLPVFRKDARGREASLVSLSTDGHLLAFVSEPGEVTLWHIPSQRVVRRIALAEDVEAVRSLALSPDGRLLAVGDIMGKLHLWQVPRSLF</sequence>
<name>A0A8K2AGR9_9CYAN</name>
<gene>
    <name evidence="5" type="ORF">GS597_01165</name>
</gene>
<dbReference type="InterPro" id="IPR011047">
    <property type="entry name" value="Quinoprotein_ADH-like_sf"/>
</dbReference>
<dbReference type="SMART" id="SM00320">
    <property type="entry name" value="WD40"/>
    <property type="match status" value="6"/>
</dbReference>
<dbReference type="PROSITE" id="PS50082">
    <property type="entry name" value="WD_REPEATS_2"/>
    <property type="match status" value="2"/>
</dbReference>
<dbReference type="EMBL" id="WVIC01000002">
    <property type="protein sequence ID" value="NCJ05149.1"/>
    <property type="molecule type" value="Genomic_DNA"/>
</dbReference>
<evidence type="ECO:0000313" key="6">
    <source>
        <dbReference type="Proteomes" id="UP000607397"/>
    </source>
</evidence>
<comment type="caution">
    <text evidence="5">The sequence shown here is derived from an EMBL/GenBank/DDBJ whole genome shotgun (WGS) entry which is preliminary data.</text>
</comment>
<dbReference type="InterPro" id="IPR001680">
    <property type="entry name" value="WD40_rpt"/>
</dbReference>
<dbReference type="SUPFAM" id="SSF50998">
    <property type="entry name" value="Quinoprotein alcohol dehydrogenase-like"/>
    <property type="match status" value="1"/>
</dbReference>
<organism evidence="5 6">
    <name type="scientific">Petrachloros mirabilis ULC683</name>
    <dbReference type="NCBI Taxonomy" id="2781853"/>
    <lineage>
        <taxon>Bacteria</taxon>
        <taxon>Bacillati</taxon>
        <taxon>Cyanobacteriota</taxon>
        <taxon>Cyanophyceae</taxon>
        <taxon>Synechococcales</taxon>
        <taxon>Petrachlorosaceae</taxon>
        <taxon>Petrachloros</taxon>
        <taxon>Petrachloros mirabilis</taxon>
    </lineage>
</organism>
<keyword evidence="1 3" id="KW-0853">WD repeat</keyword>
<evidence type="ECO:0000256" key="1">
    <source>
        <dbReference type="ARBA" id="ARBA00022574"/>
    </source>
</evidence>
<evidence type="ECO:0000256" key="3">
    <source>
        <dbReference type="PROSITE-ProRule" id="PRU00221"/>
    </source>
</evidence>
<dbReference type="InterPro" id="IPR015943">
    <property type="entry name" value="WD40/YVTN_repeat-like_dom_sf"/>
</dbReference>
<dbReference type="Gene3D" id="2.130.10.10">
    <property type="entry name" value="YVTN repeat-like/Quinoprotein amine dehydrogenase"/>
    <property type="match status" value="3"/>
</dbReference>
<accession>A0A8K2AGR9</accession>
<dbReference type="RefSeq" id="WP_161823631.1">
    <property type="nucleotide sequence ID" value="NZ_WVIC01000002.1"/>
</dbReference>
<dbReference type="Proteomes" id="UP000607397">
    <property type="component" value="Unassembled WGS sequence"/>
</dbReference>
<proteinExistence type="predicted"/>